<dbReference type="InterPro" id="IPR015943">
    <property type="entry name" value="WD40/YVTN_repeat-like_dom_sf"/>
</dbReference>
<dbReference type="Proteomes" id="UP000550401">
    <property type="component" value="Unassembled WGS sequence"/>
</dbReference>
<protein>
    <recommendedName>
        <fullName evidence="3">Prenyltransferase/squalene oxidase-like repeat protein</fullName>
    </recommendedName>
</protein>
<dbReference type="CDD" id="cd00688">
    <property type="entry name" value="ISOPREN_C2_like"/>
    <property type="match status" value="1"/>
</dbReference>
<evidence type="ECO:0008006" key="3">
    <source>
        <dbReference type="Google" id="ProtNLM"/>
    </source>
</evidence>
<accession>A0A839F2S5</accession>
<dbReference type="EMBL" id="JACGXL010000004">
    <property type="protein sequence ID" value="MBA8888342.1"/>
    <property type="molecule type" value="Genomic_DNA"/>
</dbReference>
<keyword evidence="2" id="KW-1185">Reference proteome</keyword>
<dbReference type="SUPFAM" id="SSF48239">
    <property type="entry name" value="Terpenoid cyclases/Protein prenyltransferases"/>
    <property type="match status" value="1"/>
</dbReference>
<dbReference type="SUPFAM" id="SSF49464">
    <property type="entry name" value="Carboxypeptidase regulatory domain-like"/>
    <property type="match status" value="4"/>
</dbReference>
<comment type="caution">
    <text evidence="1">The sequence shown here is derived from an EMBL/GenBank/DDBJ whole genome shotgun (WGS) entry which is preliminary data.</text>
</comment>
<organism evidence="1 2">
    <name type="scientific">Dokdonella fugitiva</name>
    <dbReference type="NCBI Taxonomy" id="328517"/>
    <lineage>
        <taxon>Bacteria</taxon>
        <taxon>Pseudomonadati</taxon>
        <taxon>Pseudomonadota</taxon>
        <taxon>Gammaproteobacteria</taxon>
        <taxon>Lysobacterales</taxon>
        <taxon>Rhodanobacteraceae</taxon>
        <taxon>Dokdonella</taxon>
    </lineage>
</organism>
<dbReference type="InterPro" id="IPR051344">
    <property type="entry name" value="Vgb"/>
</dbReference>
<dbReference type="InterPro" id="IPR008930">
    <property type="entry name" value="Terpenoid_cyclase/PrenylTrfase"/>
</dbReference>
<gene>
    <name evidence="1" type="ORF">FHW12_002575</name>
</gene>
<dbReference type="PANTHER" id="PTHR40274">
    <property type="entry name" value="VIRGINIAMYCIN B LYASE"/>
    <property type="match status" value="1"/>
</dbReference>
<name>A0A839F2S5_9GAMM</name>
<dbReference type="Gene3D" id="1.50.10.20">
    <property type="match status" value="2"/>
</dbReference>
<evidence type="ECO:0000313" key="2">
    <source>
        <dbReference type="Proteomes" id="UP000550401"/>
    </source>
</evidence>
<evidence type="ECO:0000313" key="1">
    <source>
        <dbReference type="EMBL" id="MBA8888342.1"/>
    </source>
</evidence>
<sequence length="2633" mass="270520">MASLLACAFACGVHAQAVPPSVQRGVDWLGAQVQGNGSLAGEGAAIATPMQARMETLVTLHALSSTPASLAGVIAANSDGNVEYVARRIQAAAAAGQPNPNDVATLLALQNDDGGWGLTRSYASDALDTAFALQALRAAGAPAPVAAEGLAWFAQAKLADGGWGVSDASSVYLTANVLIAADAWSDQDVNGVVAAAATTWLLGAQNVAHDYGNAFEDAYGLLALATQPSQSAALPPLVAALDAAQAGNGSWGDDPYVTALALHALWYASAPPTTIDSGDVRGRVVDQATGQPLSGASVKLAENAGFAATTAGDGGFHLAGVPAGNYTLQLSRSGYQSRALGIQVVAATNLDTGAIALAPVATTSSLSGVIKSNTGQALQNVIVSVGSRSTLTDASGAYQLGAIPPGAATITASLGGYRTVTASVTFVAGTNYVFSPTLYPTNVTPPATTLQGSVVDATTRQPIAGASVVLGGTPQVTAADGTFVFTGVNVGAFSATVSANGYQGVVVSGSLVQGLNDIGAIALQTAQMTTSLHGRVLDEHGAPIANATVAVESGPSAVSGSDGSYAVAGIVGTAFAVDVSASGYVPQGFAFTITAPGDYAQDFSLVAQQTDAVTLGPLTVTPASAGSNANLAVSTTLVNGGSTTFDGVLLLEVYDAAHALVGSGPLTDASGFGIGAISLAAGEHLGIIGRWNTGTFAPGSYQFELRVVQPGSVTRTNPLGTLVVNQVAPFTIVATTHFGGTVAADPPVIQAGLNQPVALAAVIKNDGNVAFPAQPMQLAVVDTHSGAIAFSASADLGQLAPSGLASLDFGNWTPSAGGDFDLVVTAANPALGRVTGSLYVGNVAQAAFSATPDTVLAGTRTVQGNIHVSGADPAHATISDPLAPLIRTAIQKAVAFNDPAARTWIDTNRCSSCHIGNQALIGGELTRELTSFSDFDRNAILNNVSTNQGQDGGITQGYCCSYYRRLGSLTLWGLLGYHNLGEFPAVLKRAGDWVVNFQASNGNWSSDYNAAWFDNDISMSMLNLSNLRRVGDFLRANAPASVPTWGSATLLASQPGSSRGSLLAASSGNLYYSDQSGATVYLVRPDGSLVQKWTGMSDPRSIVERPDGQVWVSTAGNVYRLNADGTRVALPATGFDTLSVGSDGTVWGTVWGNRNVYRFDDTGAASIWVQNGPFQQPVTITPNDDGSLYVPDYYNGRVYRVAPDKTVSLAFEVMQGAGAPPNLLQLFKDGDHWLLSTTNGIYRFSEAWEGQRLTYTQANQMTHLADGSVAYVASGRSGIYKLVPQSETVADSLAHYDTAIDRGTTWLQGQSVATNDNMHLAQQLWGLGEAYRYYEASNLARAANIKAAMATIATRLRANQNADGGWGRYTGYGSDALVTAQVGLAIDYTNPSAGDPAIRKAVAWLLTQQQGDGSWTSSNGIMSTHESTTTMVAIWLPTILDRLGSIDATVSATFPPNVQPSDFVPVPDQSTTDAAGNLVVSWALTGVTEDGRDLAFALRLVDMQPGEQRAVASDAHMTFANSFTQQIVTMPIDVPVVTADSVVSLGVVTDHPDYPNNAIAQVTTTLVNGDGIPVNGTLVVDVYDAAGALVGHVTREDVTIPQGGSLPVTDPFPIGTIAPAQYTVKATLADAGRTIARGQTTFNVLPDGANTAATSTVHTDRQSYNPSDRVQILSHVQSRSVNATLSNLHLVVDVYDATDALQFTHTYSIAQLLAGQGLDFSVPQTLANAAPGIYAVKQDLFDAQSNLLSHVETAYNVVSSSDTGFGLVGTIGATPKTLPVGATLALDASAANQGNSAFANLPLAITLVDPDTGEVMQRFDQVSNIGVGASVPFTASWITRGRVGTTYLAVLSATVGSGANAHEMALAVDTYQLLLSLDADVVLAAAPPQKAALALVDPGMPAAQGTRIAAQLGTLGYAVTFATTPADFAAGVRSGAYRLYLLLATQVEADATTLRLVREGVHRGDGLLVANGRARLPDALAQANGLAASDALASINAASLDVLATAPGGAAHATFAPTLASRIVVPQAAQVLAELTGRLPLTPEQGRLSDELAAHGRVDIGYYGSDAGTGNTRLSLAGLGRVRNADGSDRYTAWRIRNSGATARNVVLASIAGGYSANLAVGAHTDTYVASPVVAASADHRLSEGAQAIQTAASPATVFSDARIVDVGDNPGAIALWANATGNDTALEWSGSQHESHGAVHSNGGIRWTGAQNTVDGPVHYVTTFANSGSQNTFSVPPRAVSPQPLPQLTNLDDFRPGGPVQAALGGAYLDQSAECARSHRWQRNGSSIVLPPGVYWIPCDVKLAGSSFSGTVTLVSTGSIQFSGSSATFDPYYQGLQFATTLHGPDAVKLATSSMTLGGYVFAPAGGIEASGSSSLFKCSLIGDTIRMAGAKITIDPRACAWAGVERRVPAVLTNAYGSGRSAYAAFDWQAAIGTYENAVPGVLSQLFGGVLPTLAPTSVELRAGSVVPLTATVTNHADPFRGTLVLAADDGSAFMPATPSWALDFSQQGSFVAHSNVRLGYGGSTTIAATVSSSDPVAIAQLAHAELAITHLPGDSIADLVVVANAIGNPDAPLASAVTALQAAQAAWSAQDRETALLRLLDAAEACGRSANAQADALRTRIDWTAWAIAH</sequence>
<dbReference type="SUPFAM" id="SSF81853">
    <property type="entry name" value="Family 10 polysaccharide lyase"/>
    <property type="match status" value="1"/>
</dbReference>
<dbReference type="PANTHER" id="PTHR40274:SF3">
    <property type="entry name" value="VIRGINIAMYCIN B LYASE"/>
    <property type="match status" value="1"/>
</dbReference>
<dbReference type="SUPFAM" id="SSF63829">
    <property type="entry name" value="Calcium-dependent phosphotriesterase"/>
    <property type="match status" value="1"/>
</dbReference>
<dbReference type="Gene3D" id="2.130.10.10">
    <property type="entry name" value="YVTN repeat-like/Quinoprotein amine dehydrogenase"/>
    <property type="match status" value="1"/>
</dbReference>
<dbReference type="Pfam" id="PF13620">
    <property type="entry name" value="CarboxypepD_reg"/>
    <property type="match status" value="4"/>
</dbReference>
<dbReference type="InterPro" id="IPR008969">
    <property type="entry name" value="CarboxyPept-like_regulatory"/>
</dbReference>
<dbReference type="RefSeq" id="WP_182531408.1">
    <property type="nucleotide sequence ID" value="NZ_JACGXL010000004.1"/>
</dbReference>
<dbReference type="Gene3D" id="2.60.40.1120">
    <property type="entry name" value="Carboxypeptidase-like, regulatory domain"/>
    <property type="match status" value="4"/>
</dbReference>
<proteinExistence type="predicted"/>
<reference evidence="1 2" key="1">
    <citation type="submission" date="2020-07" db="EMBL/GenBank/DDBJ databases">
        <title>Genomic Encyclopedia of Type Strains, Phase IV (KMG-V): Genome sequencing to study the core and pangenomes of soil and plant-associated prokaryotes.</title>
        <authorList>
            <person name="Whitman W."/>
        </authorList>
    </citation>
    <scope>NUCLEOTIDE SEQUENCE [LARGE SCALE GENOMIC DNA]</scope>
    <source>
        <strain evidence="1 2">RH2WT43</strain>
    </source>
</reference>